<name>A0AA39K4D1_9AGAR</name>
<organism evidence="3 4">
    <name type="scientific">Armillaria borealis</name>
    <dbReference type="NCBI Taxonomy" id="47425"/>
    <lineage>
        <taxon>Eukaryota</taxon>
        <taxon>Fungi</taxon>
        <taxon>Dikarya</taxon>
        <taxon>Basidiomycota</taxon>
        <taxon>Agaricomycotina</taxon>
        <taxon>Agaricomycetes</taxon>
        <taxon>Agaricomycetidae</taxon>
        <taxon>Agaricales</taxon>
        <taxon>Marasmiineae</taxon>
        <taxon>Physalacriaceae</taxon>
        <taxon>Armillaria</taxon>
    </lineage>
</organism>
<feature type="region of interest" description="Disordered" evidence="1">
    <location>
        <begin position="288"/>
        <end position="315"/>
    </location>
</feature>
<evidence type="ECO:0000256" key="2">
    <source>
        <dbReference type="SAM" id="Phobius"/>
    </source>
</evidence>
<reference evidence="3" key="1">
    <citation type="submission" date="2023-06" db="EMBL/GenBank/DDBJ databases">
        <authorList>
            <consortium name="Lawrence Berkeley National Laboratory"/>
            <person name="Ahrendt S."/>
            <person name="Sahu N."/>
            <person name="Indic B."/>
            <person name="Wong-Bajracharya J."/>
            <person name="Merenyi Z."/>
            <person name="Ke H.-M."/>
            <person name="Monk M."/>
            <person name="Kocsube S."/>
            <person name="Drula E."/>
            <person name="Lipzen A."/>
            <person name="Balint B."/>
            <person name="Henrissat B."/>
            <person name="Andreopoulos B."/>
            <person name="Martin F.M."/>
            <person name="Harder C.B."/>
            <person name="Rigling D."/>
            <person name="Ford K.L."/>
            <person name="Foster G.D."/>
            <person name="Pangilinan J."/>
            <person name="Papanicolaou A."/>
            <person name="Barry K."/>
            <person name="LaButti K."/>
            <person name="Viragh M."/>
            <person name="Koriabine M."/>
            <person name="Yan M."/>
            <person name="Riley R."/>
            <person name="Champramary S."/>
            <person name="Plett K.L."/>
            <person name="Tsai I.J."/>
            <person name="Slot J."/>
            <person name="Sipos G."/>
            <person name="Plett J."/>
            <person name="Nagy L.G."/>
            <person name="Grigoriev I.V."/>
        </authorList>
    </citation>
    <scope>NUCLEOTIDE SEQUENCE</scope>
    <source>
        <strain evidence="3">FPL87.14</strain>
    </source>
</reference>
<feature type="region of interest" description="Disordered" evidence="1">
    <location>
        <begin position="327"/>
        <end position="371"/>
    </location>
</feature>
<feature type="compositionally biased region" description="Polar residues" evidence="1">
    <location>
        <begin position="508"/>
        <end position="517"/>
    </location>
</feature>
<feature type="region of interest" description="Disordered" evidence="1">
    <location>
        <begin position="96"/>
        <end position="115"/>
    </location>
</feature>
<feature type="transmembrane region" description="Helical" evidence="2">
    <location>
        <begin position="65"/>
        <end position="85"/>
    </location>
</feature>
<evidence type="ECO:0008006" key="5">
    <source>
        <dbReference type="Google" id="ProtNLM"/>
    </source>
</evidence>
<feature type="region of interest" description="Disordered" evidence="1">
    <location>
        <begin position="193"/>
        <end position="272"/>
    </location>
</feature>
<feature type="region of interest" description="Disordered" evidence="1">
    <location>
        <begin position="127"/>
        <end position="170"/>
    </location>
</feature>
<feature type="compositionally biased region" description="Acidic residues" evidence="1">
    <location>
        <begin position="463"/>
        <end position="475"/>
    </location>
</feature>
<protein>
    <recommendedName>
        <fullName evidence="5">Proteophosphoglycan ppg4</fullName>
    </recommendedName>
</protein>
<feature type="compositionally biased region" description="Polar residues" evidence="1">
    <location>
        <begin position="206"/>
        <end position="215"/>
    </location>
</feature>
<feature type="compositionally biased region" description="Low complexity" evidence="1">
    <location>
        <begin position="632"/>
        <end position="644"/>
    </location>
</feature>
<accession>A0AA39K4D1</accession>
<evidence type="ECO:0000256" key="1">
    <source>
        <dbReference type="SAM" id="MobiDB-lite"/>
    </source>
</evidence>
<keyword evidence="4" id="KW-1185">Reference proteome</keyword>
<feature type="compositionally biased region" description="Pro residues" evidence="1">
    <location>
        <begin position="304"/>
        <end position="313"/>
    </location>
</feature>
<keyword evidence="2" id="KW-1133">Transmembrane helix</keyword>
<keyword evidence="2" id="KW-0472">Membrane</keyword>
<sequence>MVSCHDHLRFPCYSIISVSSKMISFIVICCLLSVVNGRPLSDGNGQAIARRREGDDNNTGNSIEIWVPIVVVVVLLVVGGCLCWFRKSVRRRLNGISSLRSGSGSGSSTTALPTANGGVRELTAEQLAGTADGATSNPPSATRTRRARRPRRTPSQISTTSLPAYNKEPGEQELVIFRGPADMEDVPLPVTTTVEMPPVDEDGETSLHSRNQSDGYSPMPDSPNDMPLLQEDTPSTPDLQPPGEGMPIRRSVDSESSLMRSTSRDQEPDPRGAAPAYFEVAVVDLSQDDHSAQPRPSSSVEVTPPSPEAPASPPARRTFRSILGALGSGNARGAVSHTRTGSNGSGPYSRPSTAMSYRGHRPSQSSSGSLLSMHNPLVRKKSTTTLNSQHLTSPSMISLNSISSPLPHTLVRTEFTYPKSGPTPEQLKLISSRESVARFGVPYGDEAVRWASSSRLALSSPTPEEDDVPPPEFDFEPSSSRPRADTGESRNSPAVPSPLANHIENSNEEVPSSTLSPVSPFEDPSSSRPSTAQEPSPSSHPLAEDTSSTSSIPPDPTAHHEGPSSSSIAAENTSGTLSTPPGSSAAPSEGPSSPSQLTGDTSKPIEAAPPLRQVHPLNEPGPSPPAAPLSMKPKPSSISISSWRAPTAASLRSASRASSIGTFATALESMGNTSSDDDYDEADEEPGTPRLAPQHILENTDTTIRA</sequence>
<gene>
    <name evidence="3" type="ORF">EV421DRAFT_1074944</name>
</gene>
<feature type="region of interest" description="Disordered" evidence="1">
    <location>
        <begin position="455"/>
        <end position="644"/>
    </location>
</feature>
<feature type="compositionally biased region" description="Polar residues" evidence="1">
    <location>
        <begin position="697"/>
        <end position="706"/>
    </location>
</feature>
<feature type="region of interest" description="Disordered" evidence="1">
    <location>
        <begin position="667"/>
        <end position="706"/>
    </location>
</feature>
<dbReference type="Proteomes" id="UP001175226">
    <property type="component" value="Unassembled WGS sequence"/>
</dbReference>
<dbReference type="EMBL" id="JAUEPT010000005">
    <property type="protein sequence ID" value="KAK0451948.1"/>
    <property type="molecule type" value="Genomic_DNA"/>
</dbReference>
<feature type="compositionally biased region" description="Low complexity" evidence="1">
    <location>
        <begin position="96"/>
        <end position="108"/>
    </location>
</feature>
<proteinExistence type="predicted"/>
<feature type="transmembrane region" description="Helical" evidence="2">
    <location>
        <begin position="12"/>
        <end position="35"/>
    </location>
</feature>
<feature type="compositionally biased region" description="Low complexity" evidence="1">
    <location>
        <begin position="294"/>
        <end position="303"/>
    </location>
</feature>
<keyword evidence="2" id="KW-0812">Transmembrane</keyword>
<feature type="compositionally biased region" description="Polar residues" evidence="1">
    <location>
        <begin position="563"/>
        <end position="572"/>
    </location>
</feature>
<feature type="compositionally biased region" description="Polar residues" evidence="1">
    <location>
        <begin position="337"/>
        <end position="355"/>
    </location>
</feature>
<feature type="compositionally biased region" description="Polar residues" evidence="1">
    <location>
        <begin position="524"/>
        <end position="539"/>
    </location>
</feature>
<dbReference type="AlphaFoldDB" id="A0AA39K4D1"/>
<evidence type="ECO:0000313" key="3">
    <source>
        <dbReference type="EMBL" id="KAK0451948.1"/>
    </source>
</evidence>
<feature type="compositionally biased region" description="Low complexity" evidence="1">
    <location>
        <begin position="573"/>
        <end position="595"/>
    </location>
</feature>
<comment type="caution">
    <text evidence="3">The sequence shown here is derived from an EMBL/GenBank/DDBJ whole genome shotgun (WGS) entry which is preliminary data.</text>
</comment>
<evidence type="ECO:0000313" key="4">
    <source>
        <dbReference type="Proteomes" id="UP001175226"/>
    </source>
</evidence>
<feature type="compositionally biased region" description="Basic residues" evidence="1">
    <location>
        <begin position="143"/>
        <end position="152"/>
    </location>
</feature>
<feature type="compositionally biased region" description="Acidic residues" evidence="1">
    <location>
        <begin position="675"/>
        <end position="686"/>
    </location>
</feature>